<reference evidence="1 2" key="1">
    <citation type="submission" date="2018-02" db="EMBL/GenBank/DDBJ databases">
        <title>Comparative genomes isolates from brazilian mangrove.</title>
        <authorList>
            <person name="Araujo J.E."/>
            <person name="Taketani R.G."/>
            <person name="Silva M.C.P."/>
            <person name="Loureco M.V."/>
            <person name="Andreote F.D."/>
        </authorList>
    </citation>
    <scope>NUCLEOTIDE SEQUENCE [LARGE SCALE GENOMIC DNA]</scope>
    <source>
        <strain evidence="1 2">Hex-1 MGV</strain>
    </source>
</reference>
<name>A0A2S8FCB5_9BACT</name>
<dbReference type="EMBL" id="PUHY01000015">
    <property type="protein sequence ID" value="PQO29806.1"/>
    <property type="molecule type" value="Genomic_DNA"/>
</dbReference>
<sequence length="224" mass="25949">MGKLWRRRLICVGLTIIVIYLAHPVILEWAAGWLVASEQRPEQIDCLVILSGDERYHVAGSIHENSPGLKVLVLQGPLDRLNRWKVTVPSSIRDRNALNAVGIPSEQIEILNFANRSEWEWARELHQWMRDHPEQRVGILCDEFSSGLTQQVLESTRNETGSSLQLLSVSDEQYTTTNWWKSRRGLKSFWRAYFDLIYATLFGEDTPAELEWTPDQYEQELEGR</sequence>
<gene>
    <name evidence="1" type="ORF">C5Y83_27575</name>
</gene>
<accession>A0A2S8FCB5</accession>
<comment type="caution">
    <text evidence="1">The sequence shown here is derived from an EMBL/GenBank/DDBJ whole genome shotgun (WGS) entry which is preliminary data.</text>
</comment>
<evidence type="ECO:0000313" key="2">
    <source>
        <dbReference type="Proteomes" id="UP000238322"/>
    </source>
</evidence>
<evidence type="ECO:0000313" key="1">
    <source>
        <dbReference type="EMBL" id="PQO29806.1"/>
    </source>
</evidence>
<dbReference type="Proteomes" id="UP000238322">
    <property type="component" value="Unassembled WGS sequence"/>
</dbReference>
<protein>
    <recommendedName>
        <fullName evidence="3">DUF218 domain-containing protein</fullName>
    </recommendedName>
</protein>
<proteinExistence type="predicted"/>
<evidence type="ECO:0008006" key="3">
    <source>
        <dbReference type="Google" id="ProtNLM"/>
    </source>
</evidence>
<dbReference type="AlphaFoldDB" id="A0A2S8FCB5"/>
<organism evidence="1 2">
    <name type="scientific">Blastopirellula marina</name>
    <dbReference type="NCBI Taxonomy" id="124"/>
    <lineage>
        <taxon>Bacteria</taxon>
        <taxon>Pseudomonadati</taxon>
        <taxon>Planctomycetota</taxon>
        <taxon>Planctomycetia</taxon>
        <taxon>Pirellulales</taxon>
        <taxon>Pirellulaceae</taxon>
        <taxon>Blastopirellula</taxon>
    </lineage>
</organism>